<dbReference type="PANTHER" id="PTHR10736">
    <property type="entry name" value="BESTROPHIN"/>
    <property type="match status" value="1"/>
</dbReference>
<evidence type="ECO:0000256" key="5">
    <source>
        <dbReference type="ARBA" id="ARBA00034769"/>
    </source>
</evidence>
<keyword evidence="4 6" id="KW-0472">Membrane</keyword>
<keyword evidence="6" id="KW-0868">Chloride</keyword>
<keyword evidence="6" id="KW-0407">Ion channel</keyword>
<evidence type="ECO:0000256" key="2">
    <source>
        <dbReference type="ARBA" id="ARBA00022692"/>
    </source>
</evidence>
<sequence>MNENQKRIFEGIVNHCVDVQKWFPISFLLGFFVSGIISRWYCVFTSIPWLNGTALAVAANVDDKDEETARKIRITLMRYVNLSWILMMRLISDQTADRFPDHETKPVPNTSQDRHAIWRRRRKCRLHRSLYRPWSIGASQVSVVRDRTTNFPGNIHTGSTGVGLRPTPSPCSQTDMEFIFDAYRAVDDQQLSKTLRAFNNDQTVQRTFGLLITENEIAAFQQIANSWFRRYKTNYIPEYWIPIQWAQRLTLKALQSGYIFEPRRATHVIRELMHIRRKLHYMQLFNSIIIPLAYSQVVTIAVYSYFLCQIFASQFVAHNREVEGGIDLYVPIFSICSFLFLMGWYKTALCVINPFGDDDEDFCISSILDYILETSYRTVYMRKATFPNCMSFLPRTQPDEESKDLENFLNQVYLEPNLVTSKQETERSDYGDCISETTTEPVVSLPIL</sequence>
<evidence type="ECO:0000313" key="7">
    <source>
        <dbReference type="EMBL" id="KAF7261696.1"/>
    </source>
</evidence>
<keyword evidence="2 6" id="KW-0812">Transmembrane</keyword>
<feature type="transmembrane region" description="Helical" evidence="6">
    <location>
        <begin position="326"/>
        <end position="345"/>
    </location>
</feature>
<keyword evidence="6" id="KW-1003">Cell membrane</keyword>
<keyword evidence="8" id="KW-1185">Reference proteome</keyword>
<organism evidence="7 8">
    <name type="scientific">Paragonimus skrjabini miyazakii</name>
    <dbReference type="NCBI Taxonomy" id="59628"/>
    <lineage>
        <taxon>Eukaryota</taxon>
        <taxon>Metazoa</taxon>
        <taxon>Spiralia</taxon>
        <taxon>Lophotrochozoa</taxon>
        <taxon>Platyhelminthes</taxon>
        <taxon>Trematoda</taxon>
        <taxon>Digenea</taxon>
        <taxon>Plagiorchiida</taxon>
        <taxon>Troglotremata</taxon>
        <taxon>Troglotrematidae</taxon>
        <taxon>Paragonimus</taxon>
    </lineage>
</organism>
<protein>
    <recommendedName>
        <fullName evidence="6">Bestrophin homolog</fullName>
    </recommendedName>
</protein>
<feature type="transmembrane region" description="Helical" evidence="6">
    <location>
        <begin position="22"/>
        <end position="42"/>
    </location>
</feature>
<keyword evidence="6" id="KW-0406">Ion transport</keyword>
<reference evidence="7" key="1">
    <citation type="submission" date="2019-07" db="EMBL/GenBank/DDBJ databases">
        <title>Annotation for the trematode Paragonimus miyazaki's.</title>
        <authorList>
            <person name="Choi Y.-J."/>
        </authorList>
    </citation>
    <scope>NUCLEOTIDE SEQUENCE</scope>
    <source>
        <strain evidence="7">Japan</strain>
    </source>
</reference>
<evidence type="ECO:0000256" key="3">
    <source>
        <dbReference type="ARBA" id="ARBA00022989"/>
    </source>
</evidence>
<dbReference type="Pfam" id="PF01062">
    <property type="entry name" value="Bestrophin"/>
    <property type="match status" value="2"/>
</dbReference>
<dbReference type="GO" id="GO:0034707">
    <property type="term" value="C:chloride channel complex"/>
    <property type="evidence" value="ECO:0007669"/>
    <property type="project" value="UniProtKB-KW"/>
</dbReference>
<evidence type="ECO:0000256" key="6">
    <source>
        <dbReference type="RuleBase" id="RU363126"/>
    </source>
</evidence>
<dbReference type="OrthoDB" id="201595at2759"/>
<comment type="caution">
    <text evidence="7">The sequence shown here is derived from an EMBL/GenBank/DDBJ whole genome shotgun (WGS) entry which is preliminary data.</text>
</comment>
<feature type="transmembrane region" description="Helical" evidence="6">
    <location>
        <begin position="284"/>
        <end position="306"/>
    </location>
</feature>
<dbReference type="InterPro" id="IPR021134">
    <property type="entry name" value="Bestrophin-like"/>
</dbReference>
<proteinExistence type="inferred from homology"/>
<keyword evidence="6" id="KW-0869">Chloride channel</keyword>
<accession>A0A8S9Z847</accession>
<dbReference type="GO" id="GO:0005254">
    <property type="term" value="F:chloride channel activity"/>
    <property type="evidence" value="ECO:0007669"/>
    <property type="project" value="UniProtKB-KW"/>
</dbReference>
<dbReference type="EMBL" id="JTDE01000287">
    <property type="protein sequence ID" value="KAF7261696.1"/>
    <property type="molecule type" value="Genomic_DNA"/>
</dbReference>
<name>A0A8S9Z847_9TREM</name>
<comment type="similarity">
    <text evidence="5 6">Belongs to the anion channel-forming bestrophin (TC 1.A.46) family. Calcium-sensitive chloride channel subfamily.</text>
</comment>
<evidence type="ECO:0000256" key="4">
    <source>
        <dbReference type="ARBA" id="ARBA00023136"/>
    </source>
</evidence>
<keyword evidence="6" id="KW-0813">Transport</keyword>
<gene>
    <name evidence="7" type="ORF">EG68_01067</name>
</gene>
<keyword evidence="3 6" id="KW-1133">Transmembrane helix</keyword>
<evidence type="ECO:0000256" key="1">
    <source>
        <dbReference type="ARBA" id="ARBA00004370"/>
    </source>
</evidence>
<dbReference type="AlphaFoldDB" id="A0A8S9Z847"/>
<evidence type="ECO:0000313" key="8">
    <source>
        <dbReference type="Proteomes" id="UP000822476"/>
    </source>
</evidence>
<comment type="function">
    <text evidence="6">Forms chloride channels.</text>
</comment>
<comment type="subcellular location">
    <subcellularLocation>
        <location evidence="6">Cell membrane</location>
        <topology evidence="6">Multi-pass membrane protein</topology>
    </subcellularLocation>
    <subcellularLocation>
        <location evidence="1">Membrane</location>
    </subcellularLocation>
</comment>
<dbReference type="InterPro" id="IPR000615">
    <property type="entry name" value="Bestrophin"/>
</dbReference>
<dbReference type="GO" id="GO:0005886">
    <property type="term" value="C:plasma membrane"/>
    <property type="evidence" value="ECO:0007669"/>
    <property type="project" value="UniProtKB-SubCell"/>
</dbReference>
<dbReference type="Proteomes" id="UP000822476">
    <property type="component" value="Unassembled WGS sequence"/>
</dbReference>